<sequence length="84" mass="8811">MGSISRETIFARTDLGRSRADVRGRRMKWVLVQGGTFLHGSAPAPRKGAPGCIGSRLRRVGATGHDGAADGRYGCASSGALTPW</sequence>
<evidence type="ECO:0000256" key="1">
    <source>
        <dbReference type="SAM" id="MobiDB-lite"/>
    </source>
</evidence>
<dbReference type="EMBL" id="BAAAZY010000022">
    <property type="protein sequence ID" value="GAA4078570.1"/>
    <property type="molecule type" value="Genomic_DNA"/>
</dbReference>
<evidence type="ECO:0000313" key="2">
    <source>
        <dbReference type="EMBL" id="GAA4078570.1"/>
    </source>
</evidence>
<dbReference type="Proteomes" id="UP001499984">
    <property type="component" value="Unassembled WGS sequence"/>
</dbReference>
<keyword evidence="3" id="KW-1185">Reference proteome</keyword>
<protein>
    <submittedName>
        <fullName evidence="2">Uncharacterized protein</fullName>
    </submittedName>
</protein>
<evidence type="ECO:0000313" key="3">
    <source>
        <dbReference type="Proteomes" id="UP001499984"/>
    </source>
</evidence>
<organism evidence="2 3">
    <name type="scientific">Streptomyces shaanxiensis</name>
    <dbReference type="NCBI Taxonomy" id="653357"/>
    <lineage>
        <taxon>Bacteria</taxon>
        <taxon>Bacillati</taxon>
        <taxon>Actinomycetota</taxon>
        <taxon>Actinomycetes</taxon>
        <taxon>Kitasatosporales</taxon>
        <taxon>Streptomycetaceae</taxon>
        <taxon>Streptomyces</taxon>
    </lineage>
</organism>
<reference evidence="3" key="1">
    <citation type="journal article" date="2019" name="Int. J. Syst. Evol. Microbiol.">
        <title>The Global Catalogue of Microorganisms (GCM) 10K type strain sequencing project: providing services to taxonomists for standard genome sequencing and annotation.</title>
        <authorList>
            <consortium name="The Broad Institute Genomics Platform"/>
            <consortium name="The Broad Institute Genome Sequencing Center for Infectious Disease"/>
            <person name="Wu L."/>
            <person name="Ma J."/>
        </authorList>
    </citation>
    <scope>NUCLEOTIDE SEQUENCE [LARGE SCALE GENOMIC DNA]</scope>
    <source>
        <strain evidence="3">JCM 16925</strain>
    </source>
</reference>
<name>A0ABP7W0W6_9ACTN</name>
<comment type="caution">
    <text evidence="2">The sequence shown here is derived from an EMBL/GenBank/DDBJ whole genome shotgun (WGS) entry which is preliminary data.</text>
</comment>
<proteinExistence type="predicted"/>
<feature type="region of interest" description="Disordered" evidence="1">
    <location>
        <begin position="65"/>
        <end position="84"/>
    </location>
</feature>
<gene>
    <name evidence="2" type="ORF">GCM10022233_67400</name>
</gene>
<accession>A0ABP7W0W6</accession>